<organism evidence="2 3">
    <name type="scientific">Adhaeribacter soli</name>
    <dbReference type="NCBI Taxonomy" id="2607655"/>
    <lineage>
        <taxon>Bacteria</taxon>
        <taxon>Pseudomonadati</taxon>
        <taxon>Bacteroidota</taxon>
        <taxon>Cytophagia</taxon>
        <taxon>Cytophagales</taxon>
        <taxon>Hymenobacteraceae</taxon>
        <taxon>Adhaeribacter</taxon>
    </lineage>
</organism>
<reference evidence="2 3" key="1">
    <citation type="submission" date="2019-09" db="EMBL/GenBank/DDBJ databases">
        <title>Genome sequence of Adhaeribacter sp. M2.</title>
        <authorList>
            <person name="Srinivasan S."/>
        </authorList>
    </citation>
    <scope>NUCLEOTIDE SEQUENCE [LARGE SCALE GENOMIC DNA]</scope>
    <source>
        <strain evidence="2 3">M2</strain>
    </source>
</reference>
<feature type="transmembrane region" description="Helical" evidence="1">
    <location>
        <begin position="111"/>
        <end position="132"/>
    </location>
</feature>
<feature type="transmembrane region" description="Helical" evidence="1">
    <location>
        <begin position="6"/>
        <end position="26"/>
    </location>
</feature>
<dbReference type="AlphaFoldDB" id="A0A5N1IJP0"/>
<protein>
    <recommendedName>
        <fullName evidence="4">DUF2231 domain-containing protein</fullName>
    </recommendedName>
</protein>
<dbReference type="EMBL" id="VTWT01000010">
    <property type="protein sequence ID" value="KAA9325962.1"/>
    <property type="molecule type" value="Genomic_DNA"/>
</dbReference>
<sequence length="159" mass="17368">MNETYLHLVLTHIPIVGSLIAFLLLFSGWLQKSKDLTSAALVLLVAIALITVAVQYTGEEAEKFTKRLPGFSQEAIHAHEEAGELAFWLMEFVGIGAAVALYLLRKIGQRARMLVLLVLLGNLAACGVFLYAGKLGGEIRHTEVHVKQSNLPTVETISE</sequence>
<dbReference type="RefSeq" id="WP_150904958.1">
    <property type="nucleotide sequence ID" value="NZ_VTWT01000010.1"/>
</dbReference>
<gene>
    <name evidence="2" type="ORF">F0P94_16185</name>
</gene>
<keyword evidence="3" id="KW-1185">Reference proteome</keyword>
<evidence type="ECO:0000313" key="3">
    <source>
        <dbReference type="Proteomes" id="UP000326570"/>
    </source>
</evidence>
<keyword evidence="1" id="KW-0472">Membrane</keyword>
<proteinExistence type="predicted"/>
<accession>A0A5N1IJP0</accession>
<keyword evidence="1" id="KW-0812">Transmembrane</keyword>
<evidence type="ECO:0008006" key="4">
    <source>
        <dbReference type="Google" id="ProtNLM"/>
    </source>
</evidence>
<keyword evidence="1" id="KW-1133">Transmembrane helix</keyword>
<evidence type="ECO:0000313" key="2">
    <source>
        <dbReference type="EMBL" id="KAA9325962.1"/>
    </source>
</evidence>
<evidence type="ECO:0000256" key="1">
    <source>
        <dbReference type="SAM" id="Phobius"/>
    </source>
</evidence>
<feature type="transmembrane region" description="Helical" evidence="1">
    <location>
        <begin position="85"/>
        <end position="104"/>
    </location>
</feature>
<dbReference type="Proteomes" id="UP000326570">
    <property type="component" value="Unassembled WGS sequence"/>
</dbReference>
<feature type="transmembrane region" description="Helical" evidence="1">
    <location>
        <begin position="38"/>
        <end position="58"/>
    </location>
</feature>
<comment type="caution">
    <text evidence="2">The sequence shown here is derived from an EMBL/GenBank/DDBJ whole genome shotgun (WGS) entry which is preliminary data.</text>
</comment>
<name>A0A5N1IJP0_9BACT</name>